<feature type="compositionally biased region" description="Basic residues" evidence="10">
    <location>
        <begin position="635"/>
        <end position="650"/>
    </location>
</feature>
<dbReference type="PANTHER" id="PTHR11864">
    <property type="entry name" value="PRE-MRNA-PROCESSING PROTEIN PRP40"/>
    <property type="match status" value="1"/>
</dbReference>
<dbReference type="InterPro" id="IPR039726">
    <property type="entry name" value="Prp40-like"/>
</dbReference>
<proteinExistence type="inferred from homology"/>
<comment type="function">
    <text evidence="6">Binds the phosphorylated C-terminal domain (CTD) of the largest subunit of RNA polymerase II and functions as a scaffold for RNA processing machineries. May be involved in pre-mRNA splicing.</text>
</comment>
<evidence type="ECO:0000313" key="12">
    <source>
        <dbReference type="EMBL" id="URE27466.1"/>
    </source>
</evidence>
<evidence type="ECO:0000256" key="3">
    <source>
        <dbReference type="ARBA" id="ARBA00022737"/>
    </source>
</evidence>
<feature type="compositionally biased region" description="Basic and acidic residues" evidence="10">
    <location>
        <begin position="667"/>
        <end position="676"/>
    </location>
</feature>
<evidence type="ECO:0000313" key="13">
    <source>
        <dbReference type="Proteomes" id="UP001055439"/>
    </source>
</evidence>
<dbReference type="EMBL" id="CP097510">
    <property type="protein sequence ID" value="URE27466.1"/>
    <property type="molecule type" value="Genomic_DNA"/>
</dbReference>
<comment type="subunit">
    <text evidence="8">Interacts (via the WW domains) with the phosphorylated C-terminal domain of NRPB1 (via CTD domain).</text>
</comment>
<evidence type="ECO:0000256" key="8">
    <source>
        <dbReference type="ARBA" id="ARBA00064817"/>
    </source>
</evidence>
<dbReference type="PANTHER" id="PTHR11864:SF0">
    <property type="entry name" value="PRP40 PRE-MRNA PROCESSING FACTOR 40 HOMOLOG A (YEAST)"/>
    <property type="match status" value="1"/>
</dbReference>
<evidence type="ECO:0000256" key="2">
    <source>
        <dbReference type="ARBA" id="ARBA00022664"/>
    </source>
</evidence>
<dbReference type="GO" id="GO:0005685">
    <property type="term" value="C:U1 snRNP"/>
    <property type="evidence" value="ECO:0007669"/>
    <property type="project" value="TreeGrafter"/>
</dbReference>
<feature type="compositionally biased region" description="Basic and acidic residues" evidence="10">
    <location>
        <begin position="618"/>
        <end position="634"/>
    </location>
</feature>
<feature type="region of interest" description="Disordered" evidence="10">
    <location>
        <begin position="1"/>
        <end position="23"/>
    </location>
</feature>
<evidence type="ECO:0000256" key="1">
    <source>
        <dbReference type="ARBA" id="ARBA00004123"/>
    </source>
</evidence>
<accession>A0A9E7H643</accession>
<keyword evidence="2" id="KW-0507">mRNA processing</keyword>
<dbReference type="FunFam" id="1.10.10.440:FF:000026">
    <property type="entry name" value="Pre-mRNA-processing protein 40A"/>
    <property type="match status" value="1"/>
</dbReference>
<keyword evidence="5" id="KW-0539">Nucleus</keyword>
<dbReference type="OrthoDB" id="187617at2759"/>
<feature type="compositionally biased region" description="Polar residues" evidence="10">
    <location>
        <begin position="1"/>
        <end position="19"/>
    </location>
</feature>
<dbReference type="FunFam" id="1.10.10.440:FF:000013">
    <property type="entry name" value="pre-mRNA-processing protein 40A isoform X1"/>
    <property type="match status" value="1"/>
</dbReference>
<keyword evidence="3" id="KW-0677">Repeat</keyword>
<dbReference type="Gene3D" id="1.10.10.440">
    <property type="entry name" value="FF domain"/>
    <property type="match status" value="5"/>
</dbReference>
<evidence type="ECO:0000256" key="7">
    <source>
        <dbReference type="ARBA" id="ARBA00061317"/>
    </source>
</evidence>
<dbReference type="InterPro" id="IPR036517">
    <property type="entry name" value="FF_domain_sf"/>
</dbReference>
<evidence type="ECO:0000256" key="6">
    <source>
        <dbReference type="ARBA" id="ARBA00056384"/>
    </source>
</evidence>
<protein>
    <submittedName>
        <fullName evidence="12">FF domain</fullName>
    </submittedName>
</protein>
<comment type="similarity">
    <text evidence="7">Belongs to the PRPF40 family.</text>
</comment>
<reference evidence="12" key="1">
    <citation type="submission" date="2022-05" db="EMBL/GenBank/DDBJ databases">
        <title>The Musa troglodytarum L. genome provides insights into the mechanism of non-climacteric behaviour and enrichment of carotenoids.</title>
        <authorList>
            <person name="Wang J."/>
        </authorList>
    </citation>
    <scope>NUCLEOTIDE SEQUENCE</scope>
    <source>
        <tissue evidence="12">Leaf</tissue>
    </source>
</reference>
<evidence type="ECO:0000259" key="11">
    <source>
        <dbReference type="PROSITE" id="PS51676"/>
    </source>
</evidence>
<dbReference type="SUPFAM" id="SSF81698">
    <property type="entry name" value="FF domain"/>
    <property type="match status" value="5"/>
</dbReference>
<feature type="compositionally biased region" description="Basic and acidic residues" evidence="10">
    <location>
        <begin position="536"/>
        <end position="585"/>
    </location>
</feature>
<dbReference type="FunFam" id="1.10.10.440:FF:000022">
    <property type="entry name" value="Pre-mRNA-processing protein 40A"/>
    <property type="match status" value="1"/>
</dbReference>
<dbReference type="AlphaFoldDB" id="A0A9E7H643"/>
<feature type="domain" description="FF" evidence="11">
    <location>
        <begin position="262"/>
        <end position="323"/>
    </location>
</feature>
<dbReference type="Pfam" id="PF25432">
    <property type="entry name" value="FF_PRPF40A"/>
    <property type="match status" value="1"/>
</dbReference>
<feature type="compositionally biased region" description="Acidic residues" evidence="10">
    <location>
        <begin position="678"/>
        <end position="692"/>
    </location>
</feature>
<dbReference type="GO" id="GO:0045292">
    <property type="term" value="P:mRNA cis splicing, via spliceosome"/>
    <property type="evidence" value="ECO:0007669"/>
    <property type="project" value="InterPro"/>
</dbReference>
<feature type="coiled-coil region" evidence="9">
    <location>
        <begin position="317"/>
        <end position="356"/>
    </location>
</feature>
<dbReference type="Proteomes" id="UP001055439">
    <property type="component" value="Chromosome 8"/>
</dbReference>
<dbReference type="GO" id="GO:0003723">
    <property type="term" value="F:RNA binding"/>
    <property type="evidence" value="ECO:0007669"/>
    <property type="project" value="TreeGrafter"/>
</dbReference>
<sequence length="692" mass="80693">MSVASTVLSVEMPSSTNAPSPAVQPMFSNQMQMPPISGTEPTVGVPNLHTSVTPVSASASSSTGFPSVAVDATTTVTRSNQDNSSLTNIASVPDRTSANDLEEAKKAMPVAGKISVTAVEEKTVDEEPLVYANKLEAKNAFKSLLESSNVESDWTWEQTMRVIINDKRYGALKTLGERKQAFNEYLGQRKKQEAEERRVKQKKAREDFTRMLEECKELTSTTRWSKAITMFEDDERFSAVERPREREDLFESYLVELQKKERAKAAEDHKKYIMEYRAFLDSCDFIKANSQWRKVQDRLEDDERCSRLEKIDRLEIFQEYIHDLEKEEEEQRKIQKEQLRRAERKNRDEFRKLMEEHVAEGILTAKTHWRDYCIQVKDLPPYLAIASNTSGSTPKDLFEDVAEELQKQYHEDKTQIKDAMKIGKISLASSWTFEDFKASVAGIDSLKGISEINLKLVFDELLERLREKEEKEAKKRQRLADNFSDLLYSIKEITASSKWEECKLLFEDSQEYRSIDDDTFGKEIFEGYVAHLQEKLKEKERKREEEKAKKEKEREEKEKRKEKERKEKEREREKEKGKDRVRKDETESDNVDLIDGHVSKDRKRDKDKERKHRKRHHSTADDLSSDKDEKEESKKSRRHSGDRKKSRKHAYASDSDAENRHKRHKRDRDGSRRNGGYEELEDGELGEDGEIR</sequence>
<evidence type="ECO:0000256" key="9">
    <source>
        <dbReference type="SAM" id="Coils"/>
    </source>
</evidence>
<keyword evidence="4" id="KW-0508">mRNA splicing</keyword>
<dbReference type="GO" id="GO:0071004">
    <property type="term" value="C:U2-type prespliceosome"/>
    <property type="evidence" value="ECO:0007669"/>
    <property type="project" value="TreeGrafter"/>
</dbReference>
<keyword evidence="9" id="KW-0175">Coiled coil</keyword>
<dbReference type="FunFam" id="1.10.10.440:FF:000019">
    <property type="entry name" value="Pre-mRNA-processing protein 40A"/>
    <property type="match status" value="1"/>
</dbReference>
<feature type="domain" description="FF" evidence="11">
    <location>
        <begin position="134"/>
        <end position="188"/>
    </location>
</feature>
<evidence type="ECO:0000256" key="10">
    <source>
        <dbReference type="SAM" id="MobiDB-lite"/>
    </source>
</evidence>
<evidence type="ECO:0000256" key="5">
    <source>
        <dbReference type="ARBA" id="ARBA00023242"/>
    </source>
</evidence>
<evidence type="ECO:0000256" key="4">
    <source>
        <dbReference type="ARBA" id="ARBA00023187"/>
    </source>
</evidence>
<gene>
    <name evidence="12" type="ORF">MUK42_08022</name>
</gene>
<feature type="compositionally biased region" description="Basic and acidic residues" evidence="10">
    <location>
        <begin position="594"/>
        <end position="608"/>
    </location>
</feature>
<comment type="subcellular location">
    <subcellularLocation>
        <location evidence="1">Nucleus</location>
    </subcellularLocation>
</comment>
<dbReference type="Pfam" id="PF01846">
    <property type="entry name" value="FF"/>
    <property type="match status" value="5"/>
</dbReference>
<feature type="domain" description="FF" evidence="11">
    <location>
        <begin position="341"/>
        <end position="404"/>
    </location>
</feature>
<dbReference type="GO" id="GO:0070063">
    <property type="term" value="F:RNA polymerase binding"/>
    <property type="evidence" value="ECO:0007669"/>
    <property type="project" value="UniProtKB-ARBA"/>
</dbReference>
<keyword evidence="13" id="KW-1185">Reference proteome</keyword>
<dbReference type="PROSITE" id="PS51676">
    <property type="entry name" value="FF"/>
    <property type="match status" value="4"/>
</dbReference>
<feature type="domain" description="FF" evidence="11">
    <location>
        <begin position="201"/>
        <end position="256"/>
    </location>
</feature>
<dbReference type="SMART" id="SM00441">
    <property type="entry name" value="FF"/>
    <property type="match status" value="5"/>
</dbReference>
<name>A0A9E7H643_9LILI</name>
<dbReference type="FunFam" id="1.10.10.440:FF:000024">
    <property type="entry name" value="Pre-mRNA-processing protein 40A"/>
    <property type="match status" value="1"/>
</dbReference>
<feature type="region of interest" description="Disordered" evidence="10">
    <location>
        <begin position="536"/>
        <end position="692"/>
    </location>
</feature>
<dbReference type="InterPro" id="IPR002713">
    <property type="entry name" value="FF_domain"/>
</dbReference>
<organism evidence="12 13">
    <name type="scientific">Musa troglodytarum</name>
    <name type="common">fe'i banana</name>
    <dbReference type="NCBI Taxonomy" id="320322"/>
    <lineage>
        <taxon>Eukaryota</taxon>
        <taxon>Viridiplantae</taxon>
        <taxon>Streptophyta</taxon>
        <taxon>Embryophyta</taxon>
        <taxon>Tracheophyta</taxon>
        <taxon>Spermatophyta</taxon>
        <taxon>Magnoliopsida</taxon>
        <taxon>Liliopsida</taxon>
        <taxon>Zingiberales</taxon>
        <taxon>Musaceae</taxon>
        <taxon>Musa</taxon>
    </lineage>
</organism>